<feature type="region of interest" description="Disordered" evidence="7">
    <location>
        <begin position="42"/>
        <end position="120"/>
    </location>
</feature>
<dbReference type="RefSeq" id="XP_005099741.1">
    <property type="nucleotide sequence ID" value="XM_005099684.3"/>
</dbReference>
<protein>
    <recommendedName>
        <fullName evidence="6">Clathrin light chain</fullName>
    </recommendedName>
</protein>
<comment type="similarity">
    <text evidence="2 6">Belongs to the clathrin light chain family.</text>
</comment>
<evidence type="ECO:0000256" key="1">
    <source>
        <dbReference type="ARBA" id="ARBA00004180"/>
    </source>
</evidence>
<evidence type="ECO:0000256" key="7">
    <source>
        <dbReference type="SAM" id="MobiDB-lite"/>
    </source>
</evidence>
<proteinExistence type="inferred from homology"/>
<dbReference type="PANTHER" id="PTHR10639">
    <property type="entry name" value="CLATHRIN LIGHT CHAIN"/>
    <property type="match status" value="1"/>
</dbReference>
<evidence type="ECO:0000256" key="2">
    <source>
        <dbReference type="ARBA" id="ARBA00005263"/>
    </source>
</evidence>
<reference evidence="9" key="1">
    <citation type="submission" date="2025-08" db="UniProtKB">
        <authorList>
            <consortium name="RefSeq"/>
        </authorList>
    </citation>
    <scope>IDENTIFICATION</scope>
</reference>
<dbReference type="Proteomes" id="UP000694888">
    <property type="component" value="Unplaced"/>
</dbReference>
<name>A0ABM0JRC7_APLCA</name>
<evidence type="ECO:0000256" key="4">
    <source>
        <dbReference type="ARBA" id="ARBA00023176"/>
    </source>
</evidence>
<keyword evidence="5 6" id="KW-0968">Cytoplasmic vesicle</keyword>
<sequence length="255" mass="27687">MADFDAFETAPSGEVDPAADFLAREQSELAGLEDDNFAAADSQPEAAQGFDAFGSAEGTDAPSGDQQNLADNGLGDFEMIGGAGDGQGTGVVDDGLLGGGLAGGSSDGLNSSATNGPSSMYEAISQHDTLRAEPEKIKIWREEQKARLEKKDSEEDKKKLELKEVAKKELDDWYKHHTEQLEKTKENNRKCNDVTESQGAAEDAFVKERDEKVSGQAWEKITRLCEFNPKNSKTTKDVGRFRGILLQLKQTPLVR</sequence>
<feature type="region of interest" description="Disordered" evidence="7">
    <location>
        <begin position="181"/>
        <end position="209"/>
    </location>
</feature>
<dbReference type="Pfam" id="PF01086">
    <property type="entry name" value="Clathrin_lg_ch"/>
    <property type="match status" value="1"/>
</dbReference>
<dbReference type="PANTHER" id="PTHR10639:SF7">
    <property type="entry name" value="CLATHRIN LIGHT CHAIN"/>
    <property type="match status" value="1"/>
</dbReference>
<keyword evidence="4 6" id="KW-0168">Coated pit</keyword>
<keyword evidence="3 6" id="KW-0472">Membrane</keyword>
<organism evidence="8 9">
    <name type="scientific">Aplysia californica</name>
    <name type="common">California sea hare</name>
    <dbReference type="NCBI Taxonomy" id="6500"/>
    <lineage>
        <taxon>Eukaryota</taxon>
        <taxon>Metazoa</taxon>
        <taxon>Spiralia</taxon>
        <taxon>Lophotrochozoa</taxon>
        <taxon>Mollusca</taxon>
        <taxon>Gastropoda</taxon>
        <taxon>Heterobranchia</taxon>
        <taxon>Euthyneura</taxon>
        <taxon>Tectipleura</taxon>
        <taxon>Aplysiida</taxon>
        <taxon>Aplysioidea</taxon>
        <taxon>Aplysiidae</taxon>
        <taxon>Aplysia</taxon>
    </lineage>
</organism>
<evidence type="ECO:0000256" key="6">
    <source>
        <dbReference type="RuleBase" id="RU363137"/>
    </source>
</evidence>
<evidence type="ECO:0000313" key="8">
    <source>
        <dbReference type="Proteomes" id="UP000694888"/>
    </source>
</evidence>
<gene>
    <name evidence="9" type="primary">LOC101851807</name>
</gene>
<feature type="compositionally biased region" description="Basic and acidic residues" evidence="7">
    <location>
        <begin position="181"/>
        <end position="193"/>
    </location>
</feature>
<accession>A0ABM0JRC7</accession>
<evidence type="ECO:0000313" key="9">
    <source>
        <dbReference type="RefSeq" id="XP_005099741.1"/>
    </source>
</evidence>
<dbReference type="InterPro" id="IPR000996">
    <property type="entry name" value="Clathrin_L-chain"/>
</dbReference>
<evidence type="ECO:0000256" key="5">
    <source>
        <dbReference type="ARBA" id="ARBA00023329"/>
    </source>
</evidence>
<evidence type="ECO:0000256" key="3">
    <source>
        <dbReference type="ARBA" id="ARBA00023136"/>
    </source>
</evidence>
<feature type="compositionally biased region" description="Gly residues" evidence="7">
    <location>
        <begin position="96"/>
        <end position="106"/>
    </location>
</feature>
<dbReference type="GeneID" id="101851807"/>
<comment type="function">
    <text evidence="6">Clathrin is the major protein of the polyhedral coat of coated pits and vesicles.</text>
</comment>
<keyword evidence="8" id="KW-1185">Reference proteome</keyword>
<comment type="subcellular location">
    <subcellularLocation>
        <location evidence="1 6">Cytoplasmic vesicle membrane</location>
        <topology evidence="1 6">Peripheral membrane protein</topology>
        <orientation evidence="1 6">Cytoplasmic side</orientation>
    </subcellularLocation>
    <subcellularLocation>
        <location evidence="6">Membrane</location>
        <location evidence="6">Coated pit</location>
        <topology evidence="6">Peripheral membrane protein</topology>
        <orientation evidence="6">Cytoplasmic side</orientation>
    </subcellularLocation>
    <text evidence="6">Cytoplasmic face of coated pits and vesicles.</text>
</comment>